<keyword evidence="6" id="KW-1015">Disulfide bond</keyword>
<evidence type="ECO:0000256" key="1">
    <source>
        <dbReference type="ARBA" id="ARBA00001974"/>
    </source>
</evidence>
<keyword evidence="7" id="KW-0676">Redox-active center</keyword>
<dbReference type="Pfam" id="PF07992">
    <property type="entry name" value="Pyr_redox_2"/>
    <property type="match status" value="1"/>
</dbReference>
<evidence type="ECO:0000256" key="6">
    <source>
        <dbReference type="ARBA" id="ARBA00023157"/>
    </source>
</evidence>
<gene>
    <name evidence="9" type="ORF">ENI09_01340</name>
</gene>
<comment type="caution">
    <text evidence="9">The sequence shown here is derived from an EMBL/GenBank/DDBJ whole genome shotgun (WGS) entry which is preliminary data.</text>
</comment>
<dbReference type="InterPro" id="IPR036188">
    <property type="entry name" value="FAD/NAD-bd_sf"/>
</dbReference>
<dbReference type="InterPro" id="IPR023753">
    <property type="entry name" value="FAD/NAD-binding_dom"/>
</dbReference>
<evidence type="ECO:0000256" key="3">
    <source>
        <dbReference type="ARBA" id="ARBA00022630"/>
    </source>
</evidence>
<dbReference type="PRINTS" id="PR00368">
    <property type="entry name" value="FADPNR"/>
</dbReference>
<protein>
    <submittedName>
        <fullName evidence="9">Dihydrolipoamide dehydrogenase</fullName>
    </submittedName>
</protein>
<dbReference type="SUPFAM" id="SSF51905">
    <property type="entry name" value="FAD/NAD(P)-binding domain"/>
    <property type="match status" value="1"/>
</dbReference>
<accession>A0A7C1NN16</accession>
<dbReference type="GO" id="GO:0050660">
    <property type="term" value="F:flavin adenine dinucleotide binding"/>
    <property type="evidence" value="ECO:0007669"/>
    <property type="project" value="TreeGrafter"/>
</dbReference>
<dbReference type="GO" id="GO:0004148">
    <property type="term" value="F:dihydrolipoyl dehydrogenase (NADH) activity"/>
    <property type="evidence" value="ECO:0007669"/>
    <property type="project" value="TreeGrafter"/>
</dbReference>
<reference evidence="9" key="1">
    <citation type="journal article" date="2020" name="mSystems">
        <title>Genome- and Community-Level Interaction Insights into Carbon Utilization and Element Cycling Functions of Hydrothermarchaeota in Hydrothermal Sediment.</title>
        <authorList>
            <person name="Zhou Z."/>
            <person name="Liu Y."/>
            <person name="Xu W."/>
            <person name="Pan J."/>
            <person name="Luo Z.H."/>
            <person name="Li M."/>
        </authorList>
    </citation>
    <scope>NUCLEOTIDE SEQUENCE [LARGE SCALE GENOMIC DNA]</scope>
    <source>
        <strain evidence="9">HyVt-365</strain>
    </source>
</reference>
<feature type="non-terminal residue" evidence="9">
    <location>
        <position position="151"/>
    </location>
</feature>
<evidence type="ECO:0000256" key="7">
    <source>
        <dbReference type="ARBA" id="ARBA00023284"/>
    </source>
</evidence>
<evidence type="ECO:0000256" key="5">
    <source>
        <dbReference type="ARBA" id="ARBA00023002"/>
    </source>
</evidence>
<dbReference type="AlphaFoldDB" id="A0A7C1NN16"/>
<sequence length="151" mass="16383">MVYMEKFDVIVIGGGSGLNVAAFAAQKDLKVAVIEPGPMGGTCLNRGCIPSKMLIESAEVAQTINRSPTFGVESEIKSVDFKSIMERTMSFIDEEAQQIEEAIKNSSQYTLYKHFAHFTGPKTLLVGKEEIEGEKIIIAAGTKPFVPPIKG</sequence>
<dbReference type="InterPro" id="IPR050151">
    <property type="entry name" value="Class-I_Pyr_Nuc-Dis_Oxidored"/>
</dbReference>
<dbReference type="PANTHER" id="PTHR22912:SF151">
    <property type="entry name" value="DIHYDROLIPOYL DEHYDROGENASE, MITOCHONDRIAL"/>
    <property type="match status" value="1"/>
</dbReference>
<dbReference type="GO" id="GO:0006103">
    <property type="term" value="P:2-oxoglutarate metabolic process"/>
    <property type="evidence" value="ECO:0007669"/>
    <property type="project" value="TreeGrafter"/>
</dbReference>
<dbReference type="PROSITE" id="PS00076">
    <property type="entry name" value="PYRIDINE_REDOX_1"/>
    <property type="match status" value="1"/>
</dbReference>
<name>A0A7C1NN16_UNCKA</name>
<keyword evidence="3" id="KW-0285">Flavoprotein</keyword>
<dbReference type="PANTHER" id="PTHR22912">
    <property type="entry name" value="DISULFIDE OXIDOREDUCTASE"/>
    <property type="match status" value="1"/>
</dbReference>
<evidence type="ECO:0000313" key="9">
    <source>
        <dbReference type="EMBL" id="HEB14034.1"/>
    </source>
</evidence>
<organism evidence="9">
    <name type="scientific">candidate division WWE3 bacterium</name>
    <dbReference type="NCBI Taxonomy" id="2053526"/>
    <lineage>
        <taxon>Bacteria</taxon>
        <taxon>Katanobacteria</taxon>
    </lineage>
</organism>
<dbReference type="EMBL" id="DRHH01000054">
    <property type="protein sequence ID" value="HEB14034.1"/>
    <property type="molecule type" value="Genomic_DNA"/>
</dbReference>
<dbReference type="InterPro" id="IPR012999">
    <property type="entry name" value="Pyr_OxRdtase_I_AS"/>
</dbReference>
<evidence type="ECO:0000256" key="4">
    <source>
        <dbReference type="ARBA" id="ARBA00022827"/>
    </source>
</evidence>
<proteinExistence type="inferred from homology"/>
<comment type="cofactor">
    <cofactor evidence="1">
        <name>FAD</name>
        <dbReference type="ChEBI" id="CHEBI:57692"/>
    </cofactor>
</comment>
<evidence type="ECO:0000256" key="2">
    <source>
        <dbReference type="ARBA" id="ARBA00007532"/>
    </source>
</evidence>
<dbReference type="PRINTS" id="PR00411">
    <property type="entry name" value="PNDRDTASEI"/>
</dbReference>
<dbReference type="Proteomes" id="UP000885744">
    <property type="component" value="Unassembled WGS sequence"/>
</dbReference>
<comment type="similarity">
    <text evidence="2">Belongs to the class-I pyridine nucleotide-disulfide oxidoreductase family.</text>
</comment>
<keyword evidence="5" id="KW-0560">Oxidoreductase</keyword>
<feature type="domain" description="FAD/NAD(P)-binding" evidence="8">
    <location>
        <begin position="7"/>
        <end position="151"/>
    </location>
</feature>
<dbReference type="Gene3D" id="3.50.50.60">
    <property type="entry name" value="FAD/NAD(P)-binding domain"/>
    <property type="match status" value="1"/>
</dbReference>
<evidence type="ECO:0000259" key="8">
    <source>
        <dbReference type="Pfam" id="PF07992"/>
    </source>
</evidence>
<keyword evidence="4" id="KW-0274">FAD</keyword>